<dbReference type="KEGG" id="fal:FRAAL2238"/>
<dbReference type="EMBL" id="CT573213">
    <property type="protein sequence ID" value="CAJ60887.1"/>
    <property type="molecule type" value="Genomic_DNA"/>
</dbReference>
<keyword evidence="3" id="KW-1185">Reference proteome</keyword>
<feature type="region of interest" description="Disordered" evidence="1">
    <location>
        <begin position="25"/>
        <end position="59"/>
    </location>
</feature>
<dbReference type="HOGENOM" id="CLU_2953761_0_0_11"/>
<gene>
    <name evidence="2" type="ordered locus">FRAAL2238</name>
</gene>
<reference evidence="2 3" key="1">
    <citation type="journal article" date="2007" name="Genome Res.">
        <title>Genome characteristics of facultatively symbiotic Frankia sp. strains reflect host range and host plant biogeography.</title>
        <authorList>
            <person name="Normand P."/>
            <person name="Lapierre P."/>
            <person name="Tisa L.S."/>
            <person name="Gogarten J.P."/>
            <person name="Alloisio N."/>
            <person name="Bagnarol E."/>
            <person name="Bassi C.A."/>
            <person name="Berry A.M."/>
            <person name="Bickhart D.M."/>
            <person name="Choisne N."/>
            <person name="Couloux A."/>
            <person name="Cournoyer B."/>
            <person name="Cruveiller S."/>
            <person name="Daubin V."/>
            <person name="Demange N."/>
            <person name="Francino M.P."/>
            <person name="Goltsman E."/>
            <person name="Huang Y."/>
            <person name="Kopp O.R."/>
            <person name="Labarre L."/>
            <person name="Lapidus A."/>
            <person name="Lavire C."/>
            <person name="Marechal J."/>
            <person name="Martinez M."/>
            <person name="Mastronunzio J.E."/>
            <person name="Mullin B.C."/>
            <person name="Niemann J."/>
            <person name="Pujic P."/>
            <person name="Rawnsley T."/>
            <person name="Rouy Z."/>
            <person name="Schenowitz C."/>
            <person name="Sellstedt A."/>
            <person name="Tavares F."/>
            <person name="Tomkins J.P."/>
            <person name="Vallenet D."/>
            <person name="Valverde C."/>
            <person name="Wall L.G."/>
            <person name="Wang Y."/>
            <person name="Medigue C."/>
            <person name="Benson D.R."/>
        </authorList>
    </citation>
    <scope>NUCLEOTIDE SEQUENCE [LARGE SCALE GENOMIC DNA]</scope>
    <source>
        <strain evidence="3">DSM 45986 / CECT 9034 / ACN14a</strain>
    </source>
</reference>
<sequence>MPARGTGARDDGSMPAFPAAVADLDQPLILPRHKHGAPVRSAADGLPSPPSPPPDHPRG</sequence>
<name>Q0RNK1_FRAAA</name>
<feature type="region of interest" description="Disordered" evidence="1">
    <location>
        <begin position="1"/>
        <end position="20"/>
    </location>
</feature>
<accession>Q0RNK1</accession>
<evidence type="ECO:0000256" key="1">
    <source>
        <dbReference type="SAM" id="MobiDB-lite"/>
    </source>
</evidence>
<dbReference type="AlphaFoldDB" id="Q0RNK1"/>
<evidence type="ECO:0000313" key="3">
    <source>
        <dbReference type="Proteomes" id="UP000000657"/>
    </source>
</evidence>
<protein>
    <submittedName>
        <fullName evidence="2">Uncharacterized protein</fullName>
    </submittedName>
</protein>
<feature type="compositionally biased region" description="Pro residues" evidence="1">
    <location>
        <begin position="47"/>
        <end position="59"/>
    </location>
</feature>
<evidence type="ECO:0000313" key="2">
    <source>
        <dbReference type="EMBL" id="CAJ60887.1"/>
    </source>
</evidence>
<dbReference type="Proteomes" id="UP000000657">
    <property type="component" value="Chromosome"/>
</dbReference>
<organism evidence="2 3">
    <name type="scientific">Frankia alni (strain DSM 45986 / CECT 9034 / ACN14a)</name>
    <dbReference type="NCBI Taxonomy" id="326424"/>
    <lineage>
        <taxon>Bacteria</taxon>
        <taxon>Bacillati</taxon>
        <taxon>Actinomycetota</taxon>
        <taxon>Actinomycetes</taxon>
        <taxon>Frankiales</taxon>
        <taxon>Frankiaceae</taxon>
        <taxon>Frankia</taxon>
    </lineage>
</organism>
<proteinExistence type="predicted"/>